<feature type="transmembrane region" description="Helical" evidence="1">
    <location>
        <begin position="63"/>
        <end position="81"/>
    </location>
</feature>
<name>A0ABU2FF73_9EURY</name>
<accession>A0ABU2FF73</accession>
<feature type="transmembrane region" description="Helical" evidence="1">
    <location>
        <begin position="27"/>
        <end position="48"/>
    </location>
</feature>
<evidence type="ECO:0000313" key="3">
    <source>
        <dbReference type="Proteomes" id="UP001259659"/>
    </source>
</evidence>
<dbReference type="EMBL" id="JAMQON010000004">
    <property type="protein sequence ID" value="MDS0260906.1"/>
    <property type="molecule type" value="Genomic_DNA"/>
</dbReference>
<evidence type="ECO:0000256" key="1">
    <source>
        <dbReference type="SAM" id="Phobius"/>
    </source>
</evidence>
<keyword evidence="3" id="KW-1185">Reference proteome</keyword>
<organism evidence="2 3">
    <name type="scientific">Haloarcula saliterrae</name>
    <dbReference type="NCBI Taxonomy" id="2950534"/>
    <lineage>
        <taxon>Archaea</taxon>
        <taxon>Methanobacteriati</taxon>
        <taxon>Methanobacteriota</taxon>
        <taxon>Stenosarchaea group</taxon>
        <taxon>Halobacteria</taxon>
        <taxon>Halobacteriales</taxon>
        <taxon>Haloarculaceae</taxon>
        <taxon>Haloarcula</taxon>
    </lineage>
</organism>
<proteinExistence type="predicted"/>
<feature type="transmembrane region" description="Helical" evidence="1">
    <location>
        <begin position="93"/>
        <end position="110"/>
    </location>
</feature>
<dbReference type="RefSeq" id="WP_310920670.1">
    <property type="nucleotide sequence ID" value="NZ_JAMQON010000004.1"/>
</dbReference>
<keyword evidence="1" id="KW-1133">Transmembrane helix</keyword>
<sequence length="271" mass="28628">MQETYGSGRGAFDPELTVAELKSRNAVLFWTATASSLLFVVALVGVVLDPRTVAGGEAVWFKPMRYAMAMALFTGTLAWLTPHFSLSDRLFRGASWAVAFAVVFELAAIAGQAARGVDAHFNHPAGFDRLVYLLMGVVIASMTLLVAALFVAGTWTGFDVHPAFSLGITLGGLLFVVGSFEGGVMSALTTHTVGGGYTLPVVGWTLVGDFRVAHFVGLHSLQVLPLVGYLSAIGGQQGRIDRPRRLVWLVGLAYTGLLAGALALALYPVLG</sequence>
<feature type="transmembrane region" description="Helical" evidence="1">
    <location>
        <begin position="246"/>
        <end position="270"/>
    </location>
</feature>
<feature type="transmembrane region" description="Helical" evidence="1">
    <location>
        <begin position="163"/>
        <end position="180"/>
    </location>
</feature>
<dbReference type="Proteomes" id="UP001259659">
    <property type="component" value="Unassembled WGS sequence"/>
</dbReference>
<reference evidence="2 3" key="1">
    <citation type="submission" date="2022-06" db="EMBL/GenBank/DDBJ databases">
        <title>Haloarcula sp. a new haloarchaeum isolate from saline soil.</title>
        <authorList>
            <person name="Strakova D."/>
            <person name="Galisteo C."/>
            <person name="Sanchez-Porro C."/>
            <person name="Ventosa A."/>
        </authorList>
    </citation>
    <scope>NUCLEOTIDE SEQUENCE [LARGE SCALE GENOMIC DNA]</scope>
    <source>
        <strain evidence="2 3">S1CR25-12</strain>
    </source>
</reference>
<feature type="transmembrane region" description="Helical" evidence="1">
    <location>
        <begin position="212"/>
        <end position="234"/>
    </location>
</feature>
<keyword evidence="1" id="KW-0812">Transmembrane</keyword>
<feature type="transmembrane region" description="Helical" evidence="1">
    <location>
        <begin position="130"/>
        <end position="151"/>
    </location>
</feature>
<evidence type="ECO:0000313" key="2">
    <source>
        <dbReference type="EMBL" id="MDS0260906.1"/>
    </source>
</evidence>
<protein>
    <submittedName>
        <fullName evidence="2">Uncharacterized protein</fullName>
    </submittedName>
</protein>
<keyword evidence="1" id="KW-0472">Membrane</keyword>
<comment type="caution">
    <text evidence="2">The sequence shown here is derived from an EMBL/GenBank/DDBJ whole genome shotgun (WGS) entry which is preliminary data.</text>
</comment>
<gene>
    <name evidence="2" type="ORF">NDI56_15995</name>
</gene>